<name>X1SF24_9ZZZZ</name>
<sequence length="259" mass="29863">EKEAASKAWVEGAYWQAFGGLGLMGVELITDKDLQRKGYDRVCRFKNGKRVIFDEKHRPKDYGDILLEIWSNMEQRIHGWLGSSADYIAEFFEPTRRVVWLPLLLLNKWLKTRKEIIPWVENPENDALLPCPPWNKVVKARNKGRLGSPDYTTASIAGPNELVLGGILQVAHEDLFPDQTPIETWIAHHRKRRVVLRGPDGRIIDWLWCLSTWDKLGRPVVYASPGDPFYDLSLYMYPEKISSRQLQGIAAWLEEHSGK</sequence>
<comment type="caution">
    <text evidence="1">The sequence shown here is derived from an EMBL/GenBank/DDBJ whole genome shotgun (WGS) entry which is preliminary data.</text>
</comment>
<reference evidence="1" key="1">
    <citation type="journal article" date="2014" name="Front. Microbiol.">
        <title>High frequency of phylogenetically diverse reductive dehalogenase-homologous genes in deep subseafloor sedimentary metagenomes.</title>
        <authorList>
            <person name="Kawai M."/>
            <person name="Futagami T."/>
            <person name="Toyoda A."/>
            <person name="Takaki Y."/>
            <person name="Nishi S."/>
            <person name="Hori S."/>
            <person name="Arai W."/>
            <person name="Tsubouchi T."/>
            <person name="Morono Y."/>
            <person name="Uchiyama I."/>
            <person name="Ito T."/>
            <person name="Fujiyama A."/>
            <person name="Inagaki F."/>
            <person name="Takami H."/>
        </authorList>
    </citation>
    <scope>NUCLEOTIDE SEQUENCE</scope>
    <source>
        <strain evidence="1">Expedition CK06-06</strain>
    </source>
</reference>
<evidence type="ECO:0000313" key="1">
    <source>
        <dbReference type="EMBL" id="GAI91617.1"/>
    </source>
</evidence>
<gene>
    <name evidence="1" type="ORF">S12H4_30658</name>
</gene>
<protein>
    <submittedName>
        <fullName evidence="1">Uncharacterized protein</fullName>
    </submittedName>
</protein>
<accession>X1SF24</accession>
<organism evidence="1">
    <name type="scientific">marine sediment metagenome</name>
    <dbReference type="NCBI Taxonomy" id="412755"/>
    <lineage>
        <taxon>unclassified sequences</taxon>
        <taxon>metagenomes</taxon>
        <taxon>ecological metagenomes</taxon>
    </lineage>
</organism>
<dbReference type="AlphaFoldDB" id="X1SF24"/>
<proteinExistence type="predicted"/>
<feature type="non-terminal residue" evidence="1">
    <location>
        <position position="1"/>
    </location>
</feature>
<dbReference type="EMBL" id="BARW01017807">
    <property type="protein sequence ID" value="GAI91617.1"/>
    <property type="molecule type" value="Genomic_DNA"/>
</dbReference>